<dbReference type="RefSeq" id="WP_020739617.1">
    <property type="nucleotide sequence ID" value="NC_021658.1"/>
</dbReference>
<evidence type="ECO:0000313" key="2">
    <source>
        <dbReference type="EMBL" id="AGP39906.1"/>
    </source>
</evidence>
<dbReference type="KEGG" id="scu:SCE1572_38690"/>
<evidence type="ECO:0000313" key="3">
    <source>
        <dbReference type="Proteomes" id="UP000014803"/>
    </source>
</evidence>
<organism evidence="2 3">
    <name type="scientific">Sorangium cellulosum So0157-2</name>
    <dbReference type="NCBI Taxonomy" id="1254432"/>
    <lineage>
        <taxon>Bacteria</taxon>
        <taxon>Pseudomonadati</taxon>
        <taxon>Myxococcota</taxon>
        <taxon>Polyangia</taxon>
        <taxon>Polyangiales</taxon>
        <taxon>Polyangiaceae</taxon>
        <taxon>Sorangium</taxon>
    </lineage>
</organism>
<dbReference type="HOGENOM" id="CLU_3222176_0_0_7"/>
<accession>S4Y643</accession>
<dbReference type="STRING" id="1254432.SCE1572_38690"/>
<name>S4Y643_SORCE</name>
<evidence type="ECO:0000256" key="1">
    <source>
        <dbReference type="SAM" id="MobiDB-lite"/>
    </source>
</evidence>
<sequence length="44" mass="4475">MARSTSRAAGAAPPPAEVPPSLPVHAAADVSSFVTELEASRCLR</sequence>
<feature type="compositionally biased region" description="Pro residues" evidence="1">
    <location>
        <begin position="12"/>
        <end position="22"/>
    </location>
</feature>
<dbReference type="Proteomes" id="UP000014803">
    <property type="component" value="Chromosome"/>
</dbReference>
<dbReference type="EMBL" id="CP003969">
    <property type="protein sequence ID" value="AGP39906.1"/>
    <property type="molecule type" value="Genomic_DNA"/>
</dbReference>
<feature type="region of interest" description="Disordered" evidence="1">
    <location>
        <begin position="1"/>
        <end position="23"/>
    </location>
</feature>
<reference evidence="2 3" key="1">
    <citation type="journal article" date="2013" name="Sci. Rep.">
        <title>Extraordinary expansion of a Sorangium cellulosum genome from an alkaline milieu.</title>
        <authorList>
            <person name="Han K."/>
            <person name="Li Z.F."/>
            <person name="Peng R."/>
            <person name="Zhu L.P."/>
            <person name="Zhou T."/>
            <person name="Wang L.G."/>
            <person name="Li S.G."/>
            <person name="Zhang X.B."/>
            <person name="Hu W."/>
            <person name="Wu Z.H."/>
            <person name="Qin N."/>
            <person name="Li Y.Z."/>
        </authorList>
    </citation>
    <scope>NUCLEOTIDE SEQUENCE [LARGE SCALE GENOMIC DNA]</scope>
    <source>
        <strain evidence="2 3">So0157-2</strain>
    </source>
</reference>
<dbReference type="AlphaFoldDB" id="S4Y643"/>
<protein>
    <submittedName>
        <fullName evidence="2">Uncharacterized protein</fullName>
    </submittedName>
</protein>
<gene>
    <name evidence="2" type="ORF">SCE1572_38690</name>
</gene>
<proteinExistence type="predicted"/>